<comment type="caution">
    <text evidence="3">The sequence shown here is derived from an EMBL/GenBank/DDBJ whole genome shotgun (WGS) entry which is preliminary data.</text>
</comment>
<dbReference type="InterPro" id="IPR036365">
    <property type="entry name" value="PGBD-like_sf"/>
</dbReference>
<dbReference type="Pfam" id="PF01471">
    <property type="entry name" value="PG_binding_1"/>
    <property type="match status" value="1"/>
</dbReference>
<protein>
    <recommendedName>
        <fullName evidence="2">Peptidoglycan binding-like domain-containing protein</fullName>
    </recommendedName>
</protein>
<dbReference type="InterPro" id="IPR002477">
    <property type="entry name" value="Peptidoglycan-bd-like"/>
</dbReference>
<evidence type="ECO:0000313" key="3">
    <source>
        <dbReference type="EMBL" id="POH81543.1"/>
    </source>
</evidence>
<evidence type="ECO:0000256" key="1">
    <source>
        <dbReference type="SAM" id="MobiDB-lite"/>
    </source>
</evidence>
<proteinExistence type="predicted"/>
<name>A0A2S4AJ85_STUST</name>
<gene>
    <name evidence="3" type="ORF">CXK91_19130</name>
</gene>
<dbReference type="EMBL" id="PPXG01000008">
    <property type="protein sequence ID" value="POH81543.1"/>
    <property type="molecule type" value="Genomic_DNA"/>
</dbReference>
<evidence type="ECO:0000259" key="2">
    <source>
        <dbReference type="Pfam" id="PF01471"/>
    </source>
</evidence>
<dbReference type="SUPFAM" id="SSF47090">
    <property type="entry name" value="PGBD-like"/>
    <property type="match status" value="1"/>
</dbReference>
<sequence>MKYGNFDLRRGDHDGNSQQNTPPRWGGVDNPAIQQETAETGPVGTSSSTVSLTIPEHVRHLQEDLQTLGFTIIGTPDGSFGKSSEWAVREFQIYARMAHVARVKENKIGQLLLTSTGTSKLVNHREIYHDSSAHVVVQAGQAPNTPGSTDELKSYYVDSLEQIANGHFYTGPVSGVVDSGTRAAIEFWLENHYRCPVVIEAWSVNQSGARTALSVGGSNLWKHNSFTSSAPRIFVRDFTQYYTHPATRPASQYHAIGYYDTQGGPNATQKHSWAPEAEMTVENMLGAPANPQQLNTAPLSTYRVVRAVAEAECYGRFDVINAWDNSLLSAGPCHWTMGASNGNEYDKAEFPAFIAYLAGRSEVAFSRAFGNFGLFPEYEWGDEDIYSSSTRTYNSWLKLSNETHVPSQSTHAGTEFSALLKAKTEAAYLKNWHWIYRISMAGRTIPEYQQAMWELAKQRIRDIRGRSVRFQVGTNTINSTLGEVFTSEKAVAILLRWHVFRPSHVVNPAYDRVTAAIQGAINSNPSINWQLQVSNWVDAHESALTARLLTAASAVNNTVSTSILFGAGQPQGSVRTGRGTFLMDT</sequence>
<feature type="domain" description="Peptidoglycan binding-like" evidence="2">
    <location>
        <begin position="57"/>
        <end position="92"/>
    </location>
</feature>
<dbReference type="OrthoDB" id="9795624at2"/>
<evidence type="ECO:0000313" key="4">
    <source>
        <dbReference type="Proteomes" id="UP000237068"/>
    </source>
</evidence>
<dbReference type="AlphaFoldDB" id="A0A2S4AJ85"/>
<accession>A0A2S4AJ85</accession>
<dbReference type="Gene3D" id="1.10.101.10">
    <property type="entry name" value="PGBD-like superfamily/PGBD"/>
    <property type="match status" value="1"/>
</dbReference>
<dbReference type="InterPro" id="IPR036366">
    <property type="entry name" value="PGBDSf"/>
</dbReference>
<dbReference type="RefSeq" id="WP_103457640.1">
    <property type="nucleotide sequence ID" value="NZ_JAMOHQ010000013.1"/>
</dbReference>
<dbReference type="Proteomes" id="UP000237068">
    <property type="component" value="Unassembled WGS sequence"/>
</dbReference>
<organism evidence="3 4">
    <name type="scientific">Stutzerimonas stutzeri</name>
    <name type="common">Pseudomonas stutzeri</name>
    <dbReference type="NCBI Taxonomy" id="316"/>
    <lineage>
        <taxon>Bacteria</taxon>
        <taxon>Pseudomonadati</taxon>
        <taxon>Pseudomonadota</taxon>
        <taxon>Gammaproteobacteria</taxon>
        <taxon>Pseudomonadales</taxon>
        <taxon>Pseudomonadaceae</taxon>
        <taxon>Stutzerimonas</taxon>
    </lineage>
</organism>
<reference evidence="3 4" key="1">
    <citation type="submission" date="2018-01" db="EMBL/GenBank/DDBJ databases">
        <title>Denitrification phenotypes of diverse strains of Pseudomonas stutzeri.</title>
        <authorList>
            <person name="Milligan D.A."/>
            <person name="Bergaust L."/>
            <person name="Bakken L.R."/>
            <person name="Frostegard A."/>
        </authorList>
    </citation>
    <scope>NUCLEOTIDE SEQUENCE [LARGE SCALE GENOMIC DNA]</scope>
    <source>
        <strain evidence="3 4">24a13</strain>
    </source>
</reference>
<feature type="region of interest" description="Disordered" evidence="1">
    <location>
        <begin position="1"/>
        <end position="31"/>
    </location>
</feature>